<keyword evidence="3" id="KW-1185">Reference proteome</keyword>
<sequence>MTRIFVHFPTPDSNSEIDLSVSQFLANELNEECIEVIDPEHIPIIPHTQTRVSFMAHGHRESFGFFNSPEQLFNYIVLFKKINPHVLDIDLLACNVGLITDEHDGFAQKLAENIDGMRFENGLALHTFMVPDDRIGNMNLVIDCKNNNFFIEKTNEFVEQLDIQCKLILPELKGISDALVVDGMDSYTSIFRIARYLEVDNLEFYLRKMIRLRKDDQITIETSEDYPYSFNLNNINQLKDNKDGSYTINYDNGETEVIDGTILRVIAQESFITSIKYQYEDPSINLSFDYPGTKIGQRDEFSNAIGNALFKVKRVRGNYTNEEDIRVPIRSDHFIYSIKVIRGALETFTQNQCDFHPQGHQKTCKLYKKILQHLLKLEDDLNENKPLGGGLYRLLDSTDKKIEKAKAIRSAKREVLLSAANYLLEPTSLAKYYDFTQSMIDNHLFKETGSDTLNLCLKVLDLARTNYSFVDYFNLTKLNNDMVIFENHAFDKKSLTKDIVQLKRDFRELEIKLKIFEENLNEFKNSEHLNNLLAELINDYNKLRKLISIAEKINKKELYNHCTKIVDFFKTFKSDYRELVSVLSEEEPEIVSNLNSYTSSYDMRT</sequence>
<dbReference type="EMBL" id="LNYY01000019">
    <property type="protein sequence ID" value="KTD68656.1"/>
    <property type="molecule type" value="Genomic_DNA"/>
</dbReference>
<evidence type="ECO:0000256" key="1">
    <source>
        <dbReference type="SAM" id="Coils"/>
    </source>
</evidence>
<feature type="coiled-coil region" evidence="1">
    <location>
        <begin position="492"/>
        <end position="553"/>
    </location>
</feature>
<gene>
    <name evidence="2" type="ORF">Lste_1814</name>
</gene>
<reference evidence="2 3" key="1">
    <citation type="submission" date="2015-11" db="EMBL/GenBank/DDBJ databases">
        <title>Genomic analysis of 38 Legionella species identifies large and diverse effector repertoires.</title>
        <authorList>
            <person name="Burstein D."/>
            <person name="Amaro F."/>
            <person name="Zusman T."/>
            <person name="Lifshitz Z."/>
            <person name="Cohen O."/>
            <person name="Gilbert J.A."/>
            <person name="Pupko T."/>
            <person name="Shuman H.A."/>
            <person name="Segal G."/>
        </authorList>
    </citation>
    <scope>NUCLEOTIDE SEQUENCE [LARGE SCALE GENOMIC DNA]</scope>
    <source>
        <strain evidence="2 3">IMVS3376</strain>
    </source>
</reference>
<keyword evidence="1" id="KW-0175">Coiled coil</keyword>
<accession>A0A0W0ZHX9</accession>
<dbReference type="OrthoDB" id="9933830at2"/>
<name>A0A0W0ZHX9_9GAMM</name>
<dbReference type="PATRIC" id="fig|947033.5.peg.1918"/>
<comment type="caution">
    <text evidence="2">The sequence shown here is derived from an EMBL/GenBank/DDBJ whole genome shotgun (WGS) entry which is preliminary data.</text>
</comment>
<proteinExistence type="predicted"/>
<dbReference type="Proteomes" id="UP000054926">
    <property type="component" value="Unassembled WGS sequence"/>
</dbReference>
<dbReference type="AlphaFoldDB" id="A0A0W0ZHX9"/>
<protein>
    <submittedName>
        <fullName evidence="2">Uncharacterized protein</fullName>
    </submittedName>
</protein>
<evidence type="ECO:0000313" key="3">
    <source>
        <dbReference type="Proteomes" id="UP000054926"/>
    </source>
</evidence>
<evidence type="ECO:0000313" key="2">
    <source>
        <dbReference type="EMBL" id="KTD68656.1"/>
    </source>
</evidence>
<dbReference type="RefSeq" id="WP_058510730.1">
    <property type="nucleotide sequence ID" value="NZ_LNYY01000019.1"/>
</dbReference>
<organism evidence="2 3">
    <name type="scientific">Legionella steelei</name>
    <dbReference type="NCBI Taxonomy" id="947033"/>
    <lineage>
        <taxon>Bacteria</taxon>
        <taxon>Pseudomonadati</taxon>
        <taxon>Pseudomonadota</taxon>
        <taxon>Gammaproteobacteria</taxon>
        <taxon>Legionellales</taxon>
        <taxon>Legionellaceae</taxon>
        <taxon>Legionella</taxon>
    </lineage>
</organism>